<feature type="transmembrane region" description="Helical" evidence="12">
    <location>
        <begin position="783"/>
        <end position="808"/>
    </location>
</feature>
<evidence type="ECO:0000313" key="14">
    <source>
        <dbReference type="EMBL" id="PNW80929.1"/>
    </source>
</evidence>
<feature type="compositionally biased region" description="Gly residues" evidence="11">
    <location>
        <begin position="1662"/>
        <end position="1684"/>
    </location>
</feature>
<evidence type="ECO:0000256" key="10">
    <source>
        <dbReference type="ARBA" id="ARBA00037847"/>
    </source>
</evidence>
<evidence type="ECO:0000256" key="1">
    <source>
        <dbReference type="ARBA" id="ARBA00004236"/>
    </source>
</evidence>
<feature type="transmembrane region" description="Helical" evidence="12">
    <location>
        <begin position="1094"/>
        <end position="1115"/>
    </location>
</feature>
<feature type="signal peptide" evidence="13">
    <location>
        <begin position="1"/>
        <end position="23"/>
    </location>
</feature>
<feature type="region of interest" description="Disordered" evidence="11">
    <location>
        <begin position="1582"/>
        <end position="1739"/>
    </location>
</feature>
<evidence type="ECO:0000256" key="11">
    <source>
        <dbReference type="SAM" id="MobiDB-lite"/>
    </source>
</evidence>
<keyword evidence="6 12" id="KW-1133">Transmembrane helix</keyword>
<keyword evidence="8" id="KW-0675">Receptor</keyword>
<dbReference type="EMBL" id="CM008968">
    <property type="protein sequence ID" value="PNW80929.1"/>
    <property type="molecule type" value="Genomic_DNA"/>
</dbReference>
<keyword evidence="3" id="KW-1003">Cell membrane</keyword>
<dbReference type="OrthoDB" id="406235at2759"/>
<feature type="transmembrane region" description="Helical" evidence="12">
    <location>
        <begin position="955"/>
        <end position="979"/>
    </location>
</feature>
<gene>
    <name evidence="14" type="ORF">CHLRE_07g335650v5</name>
</gene>
<dbReference type="KEGG" id="cre:CHLRE_07g335650v5"/>
<evidence type="ECO:0000256" key="2">
    <source>
        <dbReference type="ARBA" id="ARBA00004430"/>
    </source>
</evidence>
<dbReference type="STRING" id="3055.A0A2K3DK68"/>
<dbReference type="Gene3D" id="3.80.10.10">
    <property type="entry name" value="Ribonuclease Inhibitor"/>
    <property type="match status" value="1"/>
</dbReference>
<dbReference type="PANTHER" id="PTHR48052">
    <property type="entry name" value="UNNAMED PRODUCT"/>
    <property type="match status" value="1"/>
</dbReference>
<feature type="compositionally biased region" description="Gly residues" evidence="11">
    <location>
        <begin position="1217"/>
        <end position="1226"/>
    </location>
</feature>
<feature type="chain" id="PRO_5014469449" evidence="13">
    <location>
        <begin position="24"/>
        <end position="1857"/>
    </location>
</feature>
<dbReference type="Pfam" id="PF00560">
    <property type="entry name" value="LRR_1"/>
    <property type="match status" value="2"/>
</dbReference>
<dbReference type="OMA" id="TYQNPHF"/>
<protein>
    <submittedName>
        <fullName evidence="14">Uncharacterized protein</fullName>
    </submittedName>
</protein>
<evidence type="ECO:0000256" key="3">
    <source>
        <dbReference type="ARBA" id="ARBA00022475"/>
    </source>
</evidence>
<organism evidence="14 15">
    <name type="scientific">Chlamydomonas reinhardtii</name>
    <name type="common">Chlamydomonas smithii</name>
    <dbReference type="NCBI Taxonomy" id="3055"/>
    <lineage>
        <taxon>Eukaryota</taxon>
        <taxon>Viridiplantae</taxon>
        <taxon>Chlorophyta</taxon>
        <taxon>core chlorophytes</taxon>
        <taxon>Chlorophyceae</taxon>
        <taxon>CS clade</taxon>
        <taxon>Chlamydomonadales</taxon>
        <taxon>Chlamydomonadaceae</taxon>
        <taxon>Chlamydomonas</taxon>
    </lineage>
</organism>
<dbReference type="GeneID" id="5725697"/>
<feature type="region of interest" description="Disordered" evidence="11">
    <location>
        <begin position="1392"/>
        <end position="1418"/>
    </location>
</feature>
<proteinExistence type="predicted"/>
<dbReference type="GO" id="GO:0012505">
    <property type="term" value="C:endomembrane system"/>
    <property type="evidence" value="ECO:0007669"/>
    <property type="project" value="UniProtKB-SubCell"/>
</dbReference>
<sequence>MRRLLRLLLYIAAGVATFRGAGASFFESNALCGHTGVEDFVHFDASPELQIEPSLGVCGWGFNSLLGLLPRVDLCISCTFTPAEKPTCRGGTTIVREPVWHLANRTDCEFQGCWFGDGTCANAGTVESVALCADGSPNPKCCPFKKYFRCCRALSCMQRSTPAGKCVVREKDLLPGQQFVGRVFAVPAASTDCYAYSFDTTRVCGSDRAFPAGSVYDACETRAVSRDADGCAKLPGYTFYRGWALPPEEATSWRVDDGTQWDKVAGGMAAKAAAARDMPLMAGRCSALGSCVAFVSSGNSTDLLYQLPARSHWRLTAPDADYCAGIYAKEPPPDSCPRIPGYLFTPLHTLDANASTSAAGSATSSSTSSGGSGSFITIAGSGPCADCADNSALALRCEAYGSACAGFSNYHGLIVSAGSGSDGSSPALLTDAPLAQFTSTPCVGMFSRTGRAFPAEVEELDRLLCGQLVYCTGQLRYHAAGVQASGISSSGSSSSGGSSGGSSYYVDIAVDVLTDFALPRQLLDASGGGFKSLPAVRSLTVRCGGGSGLLGSRFPLGLAALLPFLRELRLSGCRLGGQLPDELASLKYLRVLDLSDNGLSGPLPESWANMTLGYLNLSRNALTGGVPLSWRRLITPPAAAPLPPPSPPPPRSPPDSLTAAVALAASGTGGMAAGTPASTPISTLATAAALLVADLSYNQLEGAVQHDYVYSSCVDGEMRMSLAGTAPPGALVDALGSGGRPTFLLHGNPGVAAWAGAYQYAAADVDALEGGGINMCGANGYKVALGVLWGVFGALLLLVVGIAVYGAVRESRRQQRLGGGGGGSGRFGFMSDHDRHRQHPFPPRASDQDGDGHALDTDDDGTVPNSPSAAHMADSPGRAPRGIGGAGVGGGNDDEDDDDDGSGGRRGAVAVVSSSATASAAAAAAARCGARGRGLWATAGGALQRLWGKRWFRRLVLLVRVAYLVADVALDVAVTVWLYSDGASSSSAVCLAFIVITQGVIGIALLASLSHHFFASRTLVLLLSPLLLVLMPVVGPVLAVANIRNSDVPLVFWRYLELVEFCVALLQAPAESVTQSVVYAQQNLMGNGMYMNHALFIASIVFSLGDMVIAAAKLCRYKRGPLRRVQVALTHLDKVRDPADYRTRLMADYGPHAGSGGALGRYEPTASHLATPLTGGAGGGGAESAGGGGGGSAMFGLGGKGRQGGGGTSGSDMFGLGPPGASGGSGLLELQPAEGAGEGVGAATAAAAAVSAAASAAVAAATSGSGGGMSPMGFTPTSSRFRPPSLLQPSTSQRAGGGGNSSGGMPSTPSRLGTGQQPPGNTRLAPMSLSGQLPLKPMLPSLPITPGRPGGDGSAPATGSGANPADPAGGDVAAMWGGAGALVLAAGAVGASGAGGSLERRSRSVPAEGGSLGGGPPLHVMAPLAGSFSADASLAGAGQPPHHHHHHPPLTSSTSWAPMQTPPSMAARNRRNSGSAGGGSGSGGLPPPHPGHPTASATASSISLQASGLPAAASSSAAGAAAASTSTASTAASPYQPQFASTYQNPHFATTYQNPHFSQIDSAEARYLAAAAASAAAALSDAASSDGTGGGGAGSGSHQRLSTLSSAPAAAAGGGYGQRPGSSNGTGARPLGGNTSIPEPASLGGASPPGAARQGQWPGQRSTGGGGGSPLGPGVVLGGSGGAGPPRPFFGGAGMGSATPGSYGASGSVSRSMSPLRGVAATAAADAATRSGSASPARRREGLLGLSIAVPPSPGSEAEVTVVRMQSSALTPEGNTGGLRHLSPASASVPMSVSSHGGTPSVARSGPHPLAAASTTSAPVPAAAALALAAAAQQQQQQQQQQHEEGSGRGPSDFMSG</sequence>
<dbReference type="InterPro" id="IPR001611">
    <property type="entry name" value="Leu-rich_rpt"/>
</dbReference>
<dbReference type="PaxDb" id="3055-EDO98441"/>
<feature type="compositionally biased region" description="Low complexity" evidence="11">
    <location>
        <begin position="1811"/>
        <end position="1841"/>
    </location>
</feature>
<evidence type="ECO:0000256" key="8">
    <source>
        <dbReference type="ARBA" id="ARBA00023170"/>
    </source>
</evidence>
<feature type="region of interest" description="Disordered" evidence="11">
    <location>
        <begin position="813"/>
        <end position="909"/>
    </location>
</feature>
<evidence type="ECO:0000256" key="9">
    <source>
        <dbReference type="ARBA" id="ARBA00023180"/>
    </source>
</evidence>
<dbReference type="SUPFAM" id="SSF52058">
    <property type="entry name" value="L domain-like"/>
    <property type="match status" value="1"/>
</dbReference>
<dbReference type="GO" id="GO:0005930">
    <property type="term" value="C:axoneme"/>
    <property type="evidence" value="ECO:0007669"/>
    <property type="project" value="UniProtKB-SubCell"/>
</dbReference>
<evidence type="ECO:0000313" key="15">
    <source>
        <dbReference type="Proteomes" id="UP000006906"/>
    </source>
</evidence>
<feature type="region of interest" description="Disordered" evidence="11">
    <location>
        <begin position="1767"/>
        <end position="1857"/>
    </location>
</feature>
<feature type="compositionally biased region" description="Low complexity" evidence="11">
    <location>
        <begin position="1602"/>
        <end position="1611"/>
    </location>
</feature>
<feature type="compositionally biased region" description="Gly residues" evidence="11">
    <location>
        <begin position="882"/>
        <end position="891"/>
    </location>
</feature>
<comment type="subcellular location">
    <subcellularLocation>
        <location evidence="1">Cell membrane</location>
    </subcellularLocation>
    <subcellularLocation>
        <location evidence="2">Cytoplasm</location>
        <location evidence="2">Cytoskeleton</location>
        <location evidence="2">Cilium axoneme</location>
    </subcellularLocation>
    <subcellularLocation>
        <location evidence="10">Endomembrane system</location>
        <topology evidence="10">Single-pass membrane protein</topology>
    </subcellularLocation>
</comment>
<dbReference type="ExpressionAtlas" id="A0A2K3DK68">
    <property type="expression patterns" value="baseline"/>
</dbReference>
<evidence type="ECO:0000256" key="4">
    <source>
        <dbReference type="ARBA" id="ARBA00022692"/>
    </source>
</evidence>
<feature type="transmembrane region" description="Helical" evidence="12">
    <location>
        <begin position="985"/>
        <end position="1007"/>
    </location>
</feature>
<dbReference type="PANTHER" id="PTHR48052:SF8">
    <property type="entry name" value="LRR RECEPTOR-LIKE SERINE_THREONINE-PROTEIN KINASE FLS2"/>
    <property type="match status" value="1"/>
</dbReference>
<feature type="region of interest" description="Disordered" evidence="11">
    <location>
        <begin position="1431"/>
        <end position="1500"/>
    </location>
</feature>
<feature type="compositionally biased region" description="Gly residues" evidence="11">
    <location>
        <begin position="817"/>
        <end position="826"/>
    </location>
</feature>
<evidence type="ECO:0000256" key="13">
    <source>
        <dbReference type="SAM" id="SignalP"/>
    </source>
</evidence>
<evidence type="ECO:0000256" key="7">
    <source>
        <dbReference type="ARBA" id="ARBA00023136"/>
    </source>
</evidence>
<keyword evidence="5 13" id="KW-0732">Signal</keyword>
<feature type="compositionally biased region" description="Gly residues" evidence="11">
    <location>
        <begin position="1193"/>
        <end position="1209"/>
    </location>
</feature>
<feature type="compositionally biased region" description="Acidic residues" evidence="11">
    <location>
        <begin position="892"/>
        <end position="901"/>
    </location>
</feature>
<dbReference type="Gramene" id="PNW80929">
    <property type="protein sequence ID" value="PNW80929"/>
    <property type="gene ID" value="CHLRE_07g335650v5"/>
</dbReference>
<feature type="compositionally biased region" description="Polar residues" evidence="11">
    <location>
        <begin position="1305"/>
        <end position="1320"/>
    </location>
</feature>
<evidence type="ECO:0000256" key="5">
    <source>
        <dbReference type="ARBA" id="ARBA00022729"/>
    </source>
</evidence>
<feature type="compositionally biased region" description="Low complexity" evidence="11">
    <location>
        <begin position="1638"/>
        <end position="1661"/>
    </location>
</feature>
<dbReference type="InParanoid" id="A0A2K3DK68"/>
<feature type="compositionally biased region" description="Low complexity" evidence="11">
    <location>
        <begin position="1720"/>
        <end position="1729"/>
    </location>
</feature>
<feature type="compositionally biased region" description="Basic and acidic residues" evidence="11">
    <location>
        <begin position="846"/>
        <end position="856"/>
    </location>
</feature>
<feature type="region of interest" description="Disordered" evidence="11">
    <location>
        <begin position="1262"/>
        <end position="1366"/>
    </location>
</feature>
<feature type="region of interest" description="Disordered" evidence="11">
    <location>
        <begin position="1193"/>
        <end position="1232"/>
    </location>
</feature>
<dbReference type="Proteomes" id="UP000006906">
    <property type="component" value="Chromosome 7"/>
</dbReference>
<keyword evidence="9" id="KW-0325">Glycoprotein</keyword>
<keyword evidence="7 12" id="KW-0472">Membrane</keyword>
<keyword evidence="15" id="KW-1185">Reference proteome</keyword>
<keyword evidence="4 12" id="KW-0812">Transmembrane</keyword>
<dbReference type="InterPro" id="IPR032675">
    <property type="entry name" value="LRR_dom_sf"/>
</dbReference>
<feature type="transmembrane region" description="Helical" evidence="12">
    <location>
        <begin position="1019"/>
        <end position="1043"/>
    </location>
</feature>
<evidence type="ECO:0000256" key="6">
    <source>
        <dbReference type="ARBA" id="ARBA00022989"/>
    </source>
</evidence>
<name>A0A2K3DK68_CHLRE</name>
<feature type="compositionally biased region" description="Low complexity" evidence="11">
    <location>
        <begin position="1783"/>
        <end position="1795"/>
    </location>
</feature>
<dbReference type="GO" id="GO:0005886">
    <property type="term" value="C:plasma membrane"/>
    <property type="evidence" value="ECO:0007669"/>
    <property type="project" value="UniProtKB-SubCell"/>
</dbReference>
<evidence type="ECO:0000256" key="12">
    <source>
        <dbReference type="SAM" id="Phobius"/>
    </source>
</evidence>
<feature type="compositionally biased region" description="Gly residues" evidence="11">
    <location>
        <begin position="1475"/>
        <end position="1484"/>
    </location>
</feature>
<reference evidence="14 15" key="1">
    <citation type="journal article" date="2007" name="Science">
        <title>The Chlamydomonas genome reveals the evolution of key animal and plant functions.</title>
        <authorList>
            <person name="Merchant S.S."/>
            <person name="Prochnik S.E."/>
            <person name="Vallon O."/>
            <person name="Harris E.H."/>
            <person name="Karpowicz S.J."/>
            <person name="Witman G.B."/>
            <person name="Terry A."/>
            <person name="Salamov A."/>
            <person name="Fritz-Laylin L.K."/>
            <person name="Marechal-Drouard L."/>
            <person name="Marshall W.F."/>
            <person name="Qu L.H."/>
            <person name="Nelson D.R."/>
            <person name="Sanderfoot A.A."/>
            <person name="Spalding M.H."/>
            <person name="Kapitonov V.V."/>
            <person name="Ren Q."/>
            <person name="Ferris P."/>
            <person name="Lindquist E."/>
            <person name="Shapiro H."/>
            <person name="Lucas S.M."/>
            <person name="Grimwood J."/>
            <person name="Schmutz J."/>
            <person name="Cardol P."/>
            <person name="Cerutti H."/>
            <person name="Chanfreau G."/>
            <person name="Chen C.L."/>
            <person name="Cognat V."/>
            <person name="Croft M.T."/>
            <person name="Dent R."/>
            <person name="Dutcher S."/>
            <person name="Fernandez E."/>
            <person name="Fukuzawa H."/>
            <person name="Gonzalez-Ballester D."/>
            <person name="Gonzalez-Halphen D."/>
            <person name="Hallmann A."/>
            <person name="Hanikenne M."/>
            <person name="Hippler M."/>
            <person name="Inwood W."/>
            <person name="Jabbari K."/>
            <person name="Kalanon M."/>
            <person name="Kuras R."/>
            <person name="Lefebvre P.A."/>
            <person name="Lemaire S.D."/>
            <person name="Lobanov A.V."/>
            <person name="Lohr M."/>
            <person name="Manuell A."/>
            <person name="Meier I."/>
            <person name="Mets L."/>
            <person name="Mittag M."/>
            <person name="Mittelmeier T."/>
            <person name="Moroney J.V."/>
            <person name="Moseley J."/>
            <person name="Napoli C."/>
            <person name="Nedelcu A.M."/>
            <person name="Niyogi K."/>
            <person name="Novoselov S.V."/>
            <person name="Paulsen I.T."/>
            <person name="Pazour G."/>
            <person name="Purton S."/>
            <person name="Ral J.P."/>
            <person name="Riano-Pachon D.M."/>
            <person name="Riekhof W."/>
            <person name="Rymarquis L."/>
            <person name="Schroda M."/>
            <person name="Stern D."/>
            <person name="Umen J."/>
            <person name="Willows R."/>
            <person name="Wilson N."/>
            <person name="Zimmer S.L."/>
            <person name="Allmer J."/>
            <person name="Balk J."/>
            <person name="Bisova K."/>
            <person name="Chen C.J."/>
            <person name="Elias M."/>
            <person name="Gendler K."/>
            <person name="Hauser C."/>
            <person name="Lamb M.R."/>
            <person name="Ledford H."/>
            <person name="Long J.C."/>
            <person name="Minagawa J."/>
            <person name="Page M.D."/>
            <person name="Pan J."/>
            <person name="Pootakham W."/>
            <person name="Roje S."/>
            <person name="Rose A."/>
            <person name="Stahlberg E."/>
            <person name="Terauchi A.M."/>
            <person name="Yang P."/>
            <person name="Ball S."/>
            <person name="Bowler C."/>
            <person name="Dieckmann C.L."/>
            <person name="Gladyshev V.N."/>
            <person name="Green P."/>
            <person name="Jorgensen R."/>
            <person name="Mayfield S."/>
            <person name="Mueller-Roeber B."/>
            <person name="Rajamani S."/>
            <person name="Sayre R.T."/>
            <person name="Brokstein P."/>
            <person name="Dubchak I."/>
            <person name="Goodstein D."/>
            <person name="Hornick L."/>
            <person name="Huang Y.W."/>
            <person name="Jhaveri J."/>
            <person name="Luo Y."/>
            <person name="Martinez D."/>
            <person name="Ngau W.C."/>
            <person name="Otillar B."/>
            <person name="Poliakov A."/>
            <person name="Porter A."/>
            <person name="Szajkowski L."/>
            <person name="Werner G."/>
            <person name="Zhou K."/>
            <person name="Grigoriev I.V."/>
            <person name="Rokhsar D.S."/>
            <person name="Grossman A.R."/>
        </authorList>
    </citation>
    <scope>NUCLEOTIDE SEQUENCE [LARGE SCALE GENOMIC DNA]</scope>
    <source>
        <strain evidence="15">CC-503</strain>
    </source>
</reference>
<dbReference type="RefSeq" id="XP_042922829.1">
    <property type="nucleotide sequence ID" value="XM_043064261.1"/>
</dbReference>
<accession>A0A2K3DK68</accession>